<keyword evidence="1" id="KW-1185">Reference proteome</keyword>
<dbReference type="Proteomes" id="UP000095281">
    <property type="component" value="Unplaced"/>
</dbReference>
<protein>
    <submittedName>
        <fullName evidence="2">BTB domain-containing protein</fullName>
    </submittedName>
</protein>
<reference evidence="2" key="1">
    <citation type="submission" date="2016-11" db="UniProtKB">
        <authorList>
            <consortium name="WormBaseParasite"/>
        </authorList>
    </citation>
    <scope>IDENTIFICATION</scope>
</reference>
<name>A0A1I8B333_MELHA</name>
<evidence type="ECO:0000313" key="1">
    <source>
        <dbReference type="Proteomes" id="UP000095281"/>
    </source>
</evidence>
<dbReference type="CDD" id="cd18186">
    <property type="entry name" value="BTB_POZ_ZBTB_KLHL-like"/>
    <property type="match status" value="1"/>
</dbReference>
<evidence type="ECO:0000313" key="2">
    <source>
        <dbReference type="WBParaSite" id="MhA1_Contig1260.frz3.gene2"/>
    </source>
</evidence>
<proteinExistence type="predicted"/>
<sequence>MDFDDFLDDIEDVAGDFEDRWDNMLDGLNDDLLDEIENFAPMLRRKQKPKKKVVEPVKTGEKEEKKIKKKKKESKFSKVAKLLKAKGLLQKNKNNFMDYLTFELDLAAGVTGVVTKELTCGYFDWTFSFFFNNEDNSLKFFKTEQYPSIEQTAKQSKGYKSRKKRRLKKLLLIRGHLKKTKKTKRCSIAGEYRSGNARRFVQWKKKKSFLLFAKCQPNPICKVDIHGQNISNWGLVASFKTVWKGSKRDTQQVYGKKRPCVFNSLLPAAPIRSYGLKRFKKSQTLIVHMWVNRIRTIGLIPLLNFDHELPDKLSVCLLCDKEYFHVNKTKLAMYSPVFHQKIFNEGLGDNLKNPIKIVDRFKPSIVRLALKAIFVLNARIPCK</sequence>
<dbReference type="AlphaFoldDB" id="A0A1I8B333"/>
<dbReference type="WBParaSite" id="MhA1_Contig1260.frz3.gene2">
    <property type="protein sequence ID" value="MhA1_Contig1260.frz3.gene2"/>
    <property type="gene ID" value="MhA1_Contig1260.frz3.gene2"/>
</dbReference>
<organism evidence="1 2">
    <name type="scientific">Meloidogyne hapla</name>
    <name type="common">Root-knot nematode worm</name>
    <dbReference type="NCBI Taxonomy" id="6305"/>
    <lineage>
        <taxon>Eukaryota</taxon>
        <taxon>Metazoa</taxon>
        <taxon>Ecdysozoa</taxon>
        <taxon>Nematoda</taxon>
        <taxon>Chromadorea</taxon>
        <taxon>Rhabditida</taxon>
        <taxon>Tylenchina</taxon>
        <taxon>Tylenchomorpha</taxon>
        <taxon>Tylenchoidea</taxon>
        <taxon>Meloidogynidae</taxon>
        <taxon>Meloidogyninae</taxon>
        <taxon>Meloidogyne</taxon>
    </lineage>
</organism>
<dbReference type="SUPFAM" id="SSF54695">
    <property type="entry name" value="POZ domain"/>
    <property type="match status" value="1"/>
</dbReference>
<accession>A0A1I8B333</accession>
<dbReference type="InterPro" id="IPR011333">
    <property type="entry name" value="SKP1/BTB/POZ_sf"/>
</dbReference>